<sequence>MAIIIASAVQLFRKRDWTSKTKIFFSFFEKLGGGAKSKKLEENFSVLKRKFLKNLRAKAERNETLSQMFSSKKVRASASNETAATRKR</sequence>
<feature type="compositionally biased region" description="Polar residues" evidence="1">
    <location>
        <begin position="77"/>
        <end position="88"/>
    </location>
</feature>
<name>A0A1F7WEU0_9BACT</name>
<reference evidence="2 3" key="1">
    <citation type="journal article" date="2016" name="Nat. Commun.">
        <title>Thousands of microbial genomes shed light on interconnected biogeochemical processes in an aquifer system.</title>
        <authorList>
            <person name="Anantharaman K."/>
            <person name="Brown C.T."/>
            <person name="Hug L.A."/>
            <person name="Sharon I."/>
            <person name="Castelle C.J."/>
            <person name="Probst A.J."/>
            <person name="Thomas B.C."/>
            <person name="Singh A."/>
            <person name="Wilkins M.J."/>
            <person name="Karaoz U."/>
            <person name="Brodie E.L."/>
            <person name="Williams K.H."/>
            <person name="Hubbard S.S."/>
            <person name="Banfield J.F."/>
        </authorList>
    </citation>
    <scope>NUCLEOTIDE SEQUENCE [LARGE SCALE GENOMIC DNA]</scope>
</reference>
<dbReference type="Proteomes" id="UP000176988">
    <property type="component" value="Unassembled WGS sequence"/>
</dbReference>
<evidence type="ECO:0000256" key="1">
    <source>
        <dbReference type="SAM" id="MobiDB-lite"/>
    </source>
</evidence>
<feature type="region of interest" description="Disordered" evidence="1">
    <location>
        <begin position="66"/>
        <end position="88"/>
    </location>
</feature>
<protein>
    <submittedName>
        <fullName evidence="2">Uncharacterized protein</fullName>
    </submittedName>
</protein>
<accession>A0A1F7WEU0</accession>
<dbReference type="AlphaFoldDB" id="A0A1F7WEU0"/>
<evidence type="ECO:0000313" key="3">
    <source>
        <dbReference type="Proteomes" id="UP000176988"/>
    </source>
</evidence>
<proteinExistence type="predicted"/>
<comment type="caution">
    <text evidence="2">The sequence shown here is derived from an EMBL/GenBank/DDBJ whole genome shotgun (WGS) entry which is preliminary data.</text>
</comment>
<organism evidence="2 3">
    <name type="scientific">Candidatus Uhrbacteria bacterium RIFOXYC2_FULL_47_19</name>
    <dbReference type="NCBI Taxonomy" id="1802424"/>
    <lineage>
        <taxon>Bacteria</taxon>
        <taxon>Candidatus Uhriibacteriota</taxon>
    </lineage>
</organism>
<dbReference type="EMBL" id="MGFG01000026">
    <property type="protein sequence ID" value="OGM00718.1"/>
    <property type="molecule type" value="Genomic_DNA"/>
</dbReference>
<gene>
    <name evidence="2" type="ORF">A2480_04775</name>
</gene>
<evidence type="ECO:0000313" key="2">
    <source>
        <dbReference type="EMBL" id="OGM00718.1"/>
    </source>
</evidence>